<keyword evidence="7" id="KW-1185">Reference proteome</keyword>
<feature type="compositionally biased region" description="Polar residues" evidence="4">
    <location>
        <begin position="12"/>
        <end position="21"/>
    </location>
</feature>
<feature type="region of interest" description="Disordered" evidence="4">
    <location>
        <begin position="1"/>
        <end position="21"/>
    </location>
</feature>
<dbReference type="CDD" id="cd00200">
    <property type="entry name" value="WD40"/>
    <property type="match status" value="2"/>
</dbReference>
<feature type="repeat" description="WD" evidence="3">
    <location>
        <begin position="637"/>
        <end position="662"/>
    </location>
</feature>
<dbReference type="InterPro" id="IPR056884">
    <property type="entry name" value="NPHP3-like_N"/>
</dbReference>
<dbReference type="InterPro" id="IPR015943">
    <property type="entry name" value="WD40/YVTN_repeat-like_dom_sf"/>
</dbReference>
<feature type="repeat" description="WD" evidence="3">
    <location>
        <begin position="846"/>
        <end position="887"/>
    </location>
</feature>
<evidence type="ECO:0000256" key="2">
    <source>
        <dbReference type="ARBA" id="ARBA00022737"/>
    </source>
</evidence>
<dbReference type="EMBL" id="JAPQKS010000005">
    <property type="protein sequence ID" value="KAJ5225252.1"/>
    <property type="molecule type" value="Genomic_DNA"/>
</dbReference>
<sequence length="1301" mass="144853">MQPQIAFHGENRGTQIGVNNGTVNIHEDPPLVILEKLLASAPQAIFDSRETEHEDVCLPGTRTEVLHEIQNWATSTQQERCIFWLCGVAGTGKSTISRSVAQIFTDGPAMGASFFFKRGETDRGNATRLFPTIAKQLATKIPGLLSYMTAAASDNPGIAERAMKVQFEKILIEPLKKLDASGTLKDTISVVLVVDALDECDGDKDIRWIIQLLPQLNKLRVIRLRVFLTSRPELPLRLGFRDLAEEDHQDLILHEIPKPIISHDISLFLNYHIAEIRTERDQPLPMDWPGEAIMQRLVDLCVPLFIIAATICRVLRDEEWDPYESLPEILAHQKTNDGDKLDGTYLPVLNRILWGVSGEHRQQVIEDFQQIVGTIIILETPLSVSSLSRLLNTPSMTVRHIYFRLGQLHSVLRVPKDVNSPLRLFHLSFRDYLLDPKTKEKTPLSIDKKMSHHRLAIQCFSVAQCLRRNMCSLPSNGTQSPEIDFGMVQKCFPAELQYACRYWAHHLVGCLGVGDEVESENVLDELLIFLYQHFLHWLEAMSLLRLSSEVVGILDLLRKNIPDDQYPVLAEFIQDARRFVSKNRAIFELAPLQIYCTGLIFAPPTSVRRAFKSEIAKSGLSQLPHPGENWGADVQTLEGHNNTVVSVEFSPDGGRLLSGSEDIRLWEVSTGVLLQNYMDEPDFFLSTVTFSPDGRLWASSSATSVKLWDIAEDQEFRTIKAESTKVVPTGFYPEVTFSPNGRTLEHTKWGWNNPTSSMAFSSDSRRLASTAADGKMRLWNVDTGALERTFLEEVEMNWTEFFLDTDADTSAAYSVAFSPDDRLLACASDKIVRLWNAASGEIHHKLEGHSGIVTAVAFSSDGRMLATGSGDKTARLWDVQKGQLHQILTGHSNAVASVAFSRDNRLLATGSSDATIKLWDLTVMLSEQHLAAHTQPVSLIMFSPDSRRLASTSEDQSVKIWDTAEGTVLHTLKSHSDTLEYVFAVNDVVELFAFSLDGSMLASLVYKTIQVWDVETGDLMHTFQGHDEKVRSLAFSPDGQLLASCSNDRTICLWNIANGSHRTLQGHQSFVLAISFSPDGQSLASGSSDGRIKIWDTRTGSLCQEFEQENSVRALTYHPQRSDILASSGSLGKGRGMVLWNLAPDPTGRVMESYQGAGNLATFSPNGQWIVSSTSDDSVLQVWDVETGSLLQSWDLGIPVKELRFSRDGSSLLTELGSFNVSSNWQTDPSTMPPVKMEIAIENGQWVILQGQKALWLPLEFRPTNLHSGGKLSGVHIFTTEGNKLAIGHSSGRVSFMSFRI</sequence>
<keyword evidence="2" id="KW-0677">Repeat</keyword>
<accession>A0A9W9NSA8</accession>
<gene>
    <name evidence="6" type="ORF">N7468_006477</name>
</gene>
<dbReference type="SUPFAM" id="SSF52540">
    <property type="entry name" value="P-loop containing nucleoside triphosphate hydrolases"/>
    <property type="match status" value="1"/>
</dbReference>
<dbReference type="InterPro" id="IPR011047">
    <property type="entry name" value="Quinoprotein_ADH-like_sf"/>
</dbReference>
<reference evidence="6" key="1">
    <citation type="submission" date="2022-11" db="EMBL/GenBank/DDBJ databases">
        <authorList>
            <person name="Petersen C."/>
        </authorList>
    </citation>
    <scope>NUCLEOTIDE SEQUENCE</scope>
    <source>
        <strain evidence="6">IBT 19713</strain>
    </source>
</reference>
<feature type="repeat" description="WD" evidence="3">
    <location>
        <begin position="805"/>
        <end position="845"/>
    </location>
</feature>
<dbReference type="InterPro" id="IPR036322">
    <property type="entry name" value="WD40_repeat_dom_sf"/>
</dbReference>
<evidence type="ECO:0000313" key="7">
    <source>
        <dbReference type="Proteomes" id="UP001150941"/>
    </source>
</evidence>
<feature type="repeat" description="WD" evidence="3">
    <location>
        <begin position="1151"/>
        <end position="1193"/>
    </location>
</feature>
<dbReference type="SMART" id="SM00320">
    <property type="entry name" value="WD40"/>
    <property type="match status" value="12"/>
</dbReference>
<dbReference type="PANTHER" id="PTHR44129">
    <property type="entry name" value="WD REPEAT-CONTAINING PROTEIN POP1"/>
    <property type="match status" value="1"/>
</dbReference>
<protein>
    <recommendedName>
        <fullName evidence="5">Nephrocystin 3-like N-terminal domain-containing protein</fullName>
    </recommendedName>
</protein>
<dbReference type="Pfam" id="PF24883">
    <property type="entry name" value="NPHP3_N"/>
    <property type="match status" value="1"/>
</dbReference>
<dbReference type="InterPro" id="IPR020472">
    <property type="entry name" value="WD40_PAC1"/>
</dbReference>
<dbReference type="OrthoDB" id="674604at2759"/>
<dbReference type="SUPFAM" id="SSF50978">
    <property type="entry name" value="WD40 repeat-like"/>
    <property type="match status" value="2"/>
</dbReference>
<feature type="repeat" description="WD" evidence="3">
    <location>
        <begin position="757"/>
        <end position="789"/>
    </location>
</feature>
<dbReference type="Proteomes" id="UP001150941">
    <property type="component" value="Unassembled WGS sequence"/>
</dbReference>
<evidence type="ECO:0000259" key="5">
    <source>
        <dbReference type="Pfam" id="PF24883"/>
    </source>
</evidence>
<reference evidence="6" key="2">
    <citation type="journal article" date="2023" name="IMA Fungus">
        <title>Comparative genomic study of the Penicillium genus elucidates a diverse pangenome and 15 lateral gene transfer events.</title>
        <authorList>
            <person name="Petersen C."/>
            <person name="Sorensen T."/>
            <person name="Nielsen M.R."/>
            <person name="Sondergaard T.E."/>
            <person name="Sorensen J.L."/>
            <person name="Fitzpatrick D.A."/>
            <person name="Frisvad J.C."/>
            <person name="Nielsen K.L."/>
        </authorList>
    </citation>
    <scope>NUCLEOTIDE SEQUENCE</scope>
    <source>
        <strain evidence="6">IBT 19713</strain>
    </source>
</reference>
<dbReference type="PRINTS" id="PR00320">
    <property type="entry name" value="GPROTEINBRPT"/>
</dbReference>
<feature type="domain" description="Nephrocystin 3-like N-terminal" evidence="5">
    <location>
        <begin position="67"/>
        <end position="231"/>
    </location>
</feature>
<dbReference type="PROSITE" id="PS50294">
    <property type="entry name" value="WD_REPEATS_REGION"/>
    <property type="match status" value="6"/>
</dbReference>
<dbReference type="PROSITE" id="PS00678">
    <property type="entry name" value="WD_REPEATS_1"/>
    <property type="match status" value="7"/>
</dbReference>
<dbReference type="SUPFAM" id="SSF50998">
    <property type="entry name" value="Quinoprotein alcohol dehydrogenase-like"/>
    <property type="match status" value="1"/>
</dbReference>
<name>A0A9W9NSA8_9EURO</name>
<dbReference type="PROSITE" id="PS50082">
    <property type="entry name" value="WD_REPEATS_2"/>
    <property type="match status" value="9"/>
</dbReference>
<feature type="repeat" description="WD" evidence="3">
    <location>
        <begin position="1023"/>
        <end position="1064"/>
    </location>
</feature>
<comment type="caution">
    <text evidence="6">The sequence shown here is derived from an EMBL/GenBank/DDBJ whole genome shotgun (WGS) entry which is preliminary data.</text>
</comment>
<keyword evidence="1 3" id="KW-0853">WD repeat</keyword>
<evidence type="ECO:0000256" key="4">
    <source>
        <dbReference type="SAM" id="MobiDB-lite"/>
    </source>
</evidence>
<dbReference type="InterPro" id="IPR027417">
    <property type="entry name" value="P-loop_NTPase"/>
</dbReference>
<dbReference type="GeneID" id="83203076"/>
<feature type="repeat" description="WD" evidence="3">
    <location>
        <begin position="930"/>
        <end position="971"/>
    </location>
</feature>
<dbReference type="RefSeq" id="XP_058328663.1">
    <property type="nucleotide sequence ID" value="XM_058475773.1"/>
</dbReference>
<evidence type="ECO:0000256" key="3">
    <source>
        <dbReference type="PROSITE-ProRule" id="PRU00221"/>
    </source>
</evidence>
<organism evidence="6 7">
    <name type="scientific">Penicillium chermesinum</name>
    <dbReference type="NCBI Taxonomy" id="63820"/>
    <lineage>
        <taxon>Eukaryota</taxon>
        <taxon>Fungi</taxon>
        <taxon>Dikarya</taxon>
        <taxon>Ascomycota</taxon>
        <taxon>Pezizomycotina</taxon>
        <taxon>Eurotiomycetes</taxon>
        <taxon>Eurotiomycetidae</taxon>
        <taxon>Eurotiales</taxon>
        <taxon>Aspergillaceae</taxon>
        <taxon>Penicillium</taxon>
    </lineage>
</organism>
<dbReference type="InterPro" id="IPR050349">
    <property type="entry name" value="WD_LIS1/nudF_dynein_reg"/>
</dbReference>
<proteinExistence type="predicted"/>
<dbReference type="Gene3D" id="3.40.50.300">
    <property type="entry name" value="P-loop containing nucleotide triphosphate hydrolases"/>
    <property type="match status" value="1"/>
</dbReference>
<evidence type="ECO:0000313" key="6">
    <source>
        <dbReference type="EMBL" id="KAJ5225252.1"/>
    </source>
</evidence>
<dbReference type="InterPro" id="IPR019775">
    <property type="entry name" value="WD40_repeat_CS"/>
</dbReference>
<dbReference type="InterPro" id="IPR001680">
    <property type="entry name" value="WD40_rpt"/>
</dbReference>
<feature type="repeat" description="WD" evidence="3">
    <location>
        <begin position="888"/>
        <end position="921"/>
    </location>
</feature>
<dbReference type="Pfam" id="PF00400">
    <property type="entry name" value="WD40"/>
    <property type="match status" value="10"/>
</dbReference>
<feature type="repeat" description="WD" evidence="3">
    <location>
        <begin position="1064"/>
        <end position="1105"/>
    </location>
</feature>
<evidence type="ECO:0000256" key="1">
    <source>
        <dbReference type="ARBA" id="ARBA00022574"/>
    </source>
</evidence>
<dbReference type="Gene3D" id="2.130.10.10">
    <property type="entry name" value="YVTN repeat-like/Quinoprotein amine dehydrogenase"/>
    <property type="match status" value="7"/>
</dbReference>